<organism evidence="4 5">
    <name type="scientific">Microbacterium esteraromaticum</name>
    <dbReference type="NCBI Taxonomy" id="57043"/>
    <lineage>
        <taxon>Bacteria</taxon>
        <taxon>Bacillati</taxon>
        <taxon>Actinomycetota</taxon>
        <taxon>Actinomycetes</taxon>
        <taxon>Micrococcales</taxon>
        <taxon>Microbacteriaceae</taxon>
        <taxon>Microbacterium</taxon>
    </lineage>
</organism>
<dbReference type="Gene3D" id="3.30.360.10">
    <property type="entry name" value="Dihydrodipicolinate Reductase, domain 2"/>
    <property type="match status" value="1"/>
</dbReference>
<dbReference type="Proteomes" id="UP000515708">
    <property type="component" value="Chromosome"/>
</dbReference>
<sequence length="377" mass="40246">MTAEMRVGVVGLGRFGTIHAEAAASLPGVRVAALCSRTLEKAEDAARQHPDATAYDSTSRMLDEAELDAVLIATPHKQHFEPAMQAIAAGVAALVEKPLTTSLAEAHELVSAAERAGVALGTIFQRRFVPAVDRMHRAIADGRLGRVAAAECIAHLGRDRQYYGQDDWRGSWQGEGGGVLLTMAIHYIDMMNWMLGTPTSVYGRWATLKHGECIDVEDVAGAVVTYDSGAIATVQALTTFENGFASQPSADVAYRAPGFRLAVHGTAGHSVGVAESPELAQAVNDLWTFDGEESLMAGWREQEAGRTSVPEFHRRQIGEFLEAVRDGRQPAVTGRDGLTALEVVKGVYLAQQRGAAVSLPMSDADRLAADRLSEGVA</sequence>
<dbReference type="PANTHER" id="PTHR43708">
    <property type="entry name" value="CONSERVED EXPRESSED OXIDOREDUCTASE (EUROFUNG)"/>
    <property type="match status" value="1"/>
</dbReference>
<feature type="domain" description="GFO/IDH/MocA-like oxidoreductase" evidence="3">
    <location>
        <begin position="134"/>
        <end position="268"/>
    </location>
</feature>
<dbReference type="GO" id="GO:0000166">
    <property type="term" value="F:nucleotide binding"/>
    <property type="evidence" value="ECO:0007669"/>
    <property type="project" value="InterPro"/>
</dbReference>
<evidence type="ECO:0000259" key="3">
    <source>
        <dbReference type="Pfam" id="PF22725"/>
    </source>
</evidence>
<dbReference type="Pfam" id="PF01408">
    <property type="entry name" value="GFO_IDH_MocA"/>
    <property type="match status" value="1"/>
</dbReference>
<gene>
    <name evidence="4" type="ORF">FVO59_03865</name>
</gene>
<feature type="domain" description="Gfo/Idh/MocA-like oxidoreductase N-terminal" evidence="2">
    <location>
        <begin position="5"/>
        <end position="121"/>
    </location>
</feature>
<accession>A0A7D8A780</accession>
<dbReference type="InterPro" id="IPR000683">
    <property type="entry name" value="Gfo/Idh/MocA-like_OxRdtase_N"/>
</dbReference>
<protein>
    <submittedName>
        <fullName evidence="4">Gfo/Idh/MocA family oxidoreductase</fullName>
    </submittedName>
</protein>
<dbReference type="InterPro" id="IPR055170">
    <property type="entry name" value="GFO_IDH_MocA-like_dom"/>
</dbReference>
<dbReference type="InterPro" id="IPR036291">
    <property type="entry name" value="NAD(P)-bd_dom_sf"/>
</dbReference>
<dbReference type="SUPFAM" id="SSF55347">
    <property type="entry name" value="Glyceraldehyde-3-phosphate dehydrogenase-like, C-terminal domain"/>
    <property type="match status" value="1"/>
</dbReference>
<dbReference type="Pfam" id="PF22725">
    <property type="entry name" value="GFO_IDH_MocA_C3"/>
    <property type="match status" value="1"/>
</dbReference>
<reference evidence="4 5" key="1">
    <citation type="journal article" date="2020" name="Front. Microbiol.">
        <title>Design of Bacterial Strain-Specific qPCR Assays Using NGS Data and Publicly Available Resources and Its Application to Track Biocontrol Strains.</title>
        <authorList>
            <person name="Hernandez I."/>
            <person name="Sant C."/>
            <person name="Martinez R."/>
            <person name="Fernandez C."/>
        </authorList>
    </citation>
    <scope>NUCLEOTIDE SEQUENCE [LARGE SCALE GENOMIC DNA]</scope>
    <source>
        <strain evidence="4 5">B24</strain>
    </source>
</reference>
<keyword evidence="1" id="KW-0520">NAD</keyword>
<dbReference type="PANTHER" id="PTHR43708:SF8">
    <property type="entry name" value="OXIDOREDUCTASE"/>
    <property type="match status" value="1"/>
</dbReference>
<dbReference type="AlphaFoldDB" id="A0A7D8A780"/>
<evidence type="ECO:0000313" key="5">
    <source>
        <dbReference type="Proteomes" id="UP000515708"/>
    </source>
</evidence>
<proteinExistence type="predicted"/>
<evidence type="ECO:0000259" key="2">
    <source>
        <dbReference type="Pfam" id="PF01408"/>
    </source>
</evidence>
<name>A0A7D8A780_9MICO</name>
<evidence type="ECO:0000313" key="4">
    <source>
        <dbReference type="EMBL" id="QMU96440.1"/>
    </source>
</evidence>
<dbReference type="Gene3D" id="3.40.50.720">
    <property type="entry name" value="NAD(P)-binding Rossmann-like Domain"/>
    <property type="match status" value="1"/>
</dbReference>
<dbReference type="RefSeq" id="WP_182254833.1">
    <property type="nucleotide sequence ID" value="NZ_CP043732.1"/>
</dbReference>
<dbReference type="SUPFAM" id="SSF51735">
    <property type="entry name" value="NAD(P)-binding Rossmann-fold domains"/>
    <property type="match status" value="1"/>
</dbReference>
<evidence type="ECO:0000256" key="1">
    <source>
        <dbReference type="ARBA" id="ARBA00023027"/>
    </source>
</evidence>
<dbReference type="EMBL" id="CP043732">
    <property type="protein sequence ID" value="QMU96440.1"/>
    <property type="molecule type" value="Genomic_DNA"/>
</dbReference>
<dbReference type="InterPro" id="IPR051317">
    <property type="entry name" value="Gfo/Idh/MocA_oxidoreduct"/>
</dbReference>